<accession>A0A0D3JVU0</accession>
<feature type="region of interest" description="Disordered" evidence="1">
    <location>
        <begin position="103"/>
        <end position="122"/>
    </location>
</feature>
<evidence type="ECO:0000313" key="3">
    <source>
        <dbReference type="Proteomes" id="UP000013827"/>
    </source>
</evidence>
<dbReference type="HOGENOM" id="CLU_2031052_0_0_1"/>
<dbReference type="EnsemblProtists" id="EOD27625">
    <property type="protein sequence ID" value="EOD27625"/>
    <property type="gene ID" value="EMIHUDRAFT_235489"/>
</dbReference>
<organism evidence="2 3">
    <name type="scientific">Emiliania huxleyi (strain CCMP1516)</name>
    <dbReference type="NCBI Taxonomy" id="280463"/>
    <lineage>
        <taxon>Eukaryota</taxon>
        <taxon>Haptista</taxon>
        <taxon>Haptophyta</taxon>
        <taxon>Prymnesiophyceae</taxon>
        <taxon>Isochrysidales</taxon>
        <taxon>Noelaerhabdaceae</taxon>
        <taxon>Emiliania</taxon>
    </lineage>
</organism>
<dbReference type="KEGG" id="ehx:EMIHUDRAFT_235489"/>
<protein>
    <submittedName>
        <fullName evidence="2">Uncharacterized protein</fullName>
    </submittedName>
</protein>
<dbReference type="Proteomes" id="UP000013827">
    <property type="component" value="Unassembled WGS sequence"/>
</dbReference>
<dbReference type="AlphaFoldDB" id="A0A0D3JVU0"/>
<reference evidence="3" key="1">
    <citation type="journal article" date="2013" name="Nature">
        <title>Pan genome of the phytoplankton Emiliania underpins its global distribution.</title>
        <authorList>
            <person name="Read B.A."/>
            <person name="Kegel J."/>
            <person name="Klute M.J."/>
            <person name="Kuo A."/>
            <person name="Lefebvre S.C."/>
            <person name="Maumus F."/>
            <person name="Mayer C."/>
            <person name="Miller J."/>
            <person name="Monier A."/>
            <person name="Salamov A."/>
            <person name="Young J."/>
            <person name="Aguilar M."/>
            <person name="Claverie J.M."/>
            <person name="Frickenhaus S."/>
            <person name="Gonzalez K."/>
            <person name="Herman E.K."/>
            <person name="Lin Y.C."/>
            <person name="Napier J."/>
            <person name="Ogata H."/>
            <person name="Sarno A.F."/>
            <person name="Shmutz J."/>
            <person name="Schroeder D."/>
            <person name="de Vargas C."/>
            <person name="Verret F."/>
            <person name="von Dassow P."/>
            <person name="Valentin K."/>
            <person name="Van de Peer Y."/>
            <person name="Wheeler G."/>
            <person name="Dacks J.B."/>
            <person name="Delwiche C.F."/>
            <person name="Dyhrman S.T."/>
            <person name="Glockner G."/>
            <person name="John U."/>
            <person name="Richards T."/>
            <person name="Worden A.Z."/>
            <person name="Zhang X."/>
            <person name="Grigoriev I.V."/>
            <person name="Allen A.E."/>
            <person name="Bidle K."/>
            <person name="Borodovsky M."/>
            <person name="Bowler C."/>
            <person name="Brownlee C."/>
            <person name="Cock J.M."/>
            <person name="Elias M."/>
            <person name="Gladyshev V.N."/>
            <person name="Groth M."/>
            <person name="Guda C."/>
            <person name="Hadaegh A."/>
            <person name="Iglesias-Rodriguez M.D."/>
            <person name="Jenkins J."/>
            <person name="Jones B.M."/>
            <person name="Lawson T."/>
            <person name="Leese F."/>
            <person name="Lindquist E."/>
            <person name="Lobanov A."/>
            <person name="Lomsadze A."/>
            <person name="Malik S.B."/>
            <person name="Marsh M.E."/>
            <person name="Mackinder L."/>
            <person name="Mock T."/>
            <person name="Mueller-Roeber B."/>
            <person name="Pagarete A."/>
            <person name="Parker M."/>
            <person name="Probert I."/>
            <person name="Quesneville H."/>
            <person name="Raines C."/>
            <person name="Rensing S.A."/>
            <person name="Riano-Pachon D.M."/>
            <person name="Richier S."/>
            <person name="Rokitta S."/>
            <person name="Shiraiwa Y."/>
            <person name="Soanes D.M."/>
            <person name="van der Giezen M."/>
            <person name="Wahlund T.M."/>
            <person name="Williams B."/>
            <person name="Wilson W."/>
            <person name="Wolfe G."/>
            <person name="Wurch L.L."/>
        </authorList>
    </citation>
    <scope>NUCLEOTIDE SEQUENCE</scope>
</reference>
<dbReference type="GeneID" id="17273169"/>
<sequence length="122" mass="12004">MLGGTNSTWLSPGKHPVSALFEFAQAVGARGDGGGARREVGAGRGGARPAAHAVSPAASACCVRRELSMRGRAALNAPARPIICGGPGAIVAATAVAAAASVLSPRATPAPPEELEDGELPE</sequence>
<evidence type="ECO:0000256" key="1">
    <source>
        <dbReference type="SAM" id="MobiDB-lite"/>
    </source>
</evidence>
<dbReference type="RefSeq" id="XP_005780054.1">
    <property type="nucleotide sequence ID" value="XM_005779997.1"/>
</dbReference>
<feature type="compositionally biased region" description="Acidic residues" evidence="1">
    <location>
        <begin position="113"/>
        <end position="122"/>
    </location>
</feature>
<reference evidence="2" key="2">
    <citation type="submission" date="2024-10" db="UniProtKB">
        <authorList>
            <consortium name="EnsemblProtists"/>
        </authorList>
    </citation>
    <scope>IDENTIFICATION</scope>
</reference>
<dbReference type="PaxDb" id="2903-EOD27625"/>
<evidence type="ECO:0000313" key="2">
    <source>
        <dbReference type="EnsemblProtists" id="EOD27625"/>
    </source>
</evidence>
<name>A0A0D3JVU0_EMIH1</name>
<proteinExistence type="predicted"/>
<keyword evidence="3" id="KW-1185">Reference proteome</keyword>